<dbReference type="KEGG" id="caci:CLOAM0435"/>
<dbReference type="AlphaFoldDB" id="B0VJT9"/>
<dbReference type="PANTHER" id="PTHR43527:SF2">
    <property type="entry name" value="4-DIPHOSPHOCYTIDYL-2-C-METHYL-D-ERYTHRITOL KINASE, CHLOROPLASTIC"/>
    <property type="match status" value="1"/>
</dbReference>
<evidence type="ECO:0000256" key="6">
    <source>
        <dbReference type="ARBA" id="ARBA00022777"/>
    </source>
</evidence>
<gene>
    <name evidence="9 12" type="primary">ispE</name>
    <name evidence="12" type="ordered locus">CLOAM0435</name>
</gene>
<keyword evidence="5 9" id="KW-0547">Nucleotide-binding</keyword>
<dbReference type="PANTHER" id="PTHR43527">
    <property type="entry name" value="4-DIPHOSPHOCYTIDYL-2-C-METHYL-D-ERYTHRITOL KINASE, CHLOROPLASTIC"/>
    <property type="match status" value="1"/>
</dbReference>
<evidence type="ECO:0000256" key="4">
    <source>
        <dbReference type="ARBA" id="ARBA00022679"/>
    </source>
</evidence>
<dbReference type="Proteomes" id="UP000002019">
    <property type="component" value="Chromosome"/>
</dbReference>
<evidence type="ECO:0000259" key="11">
    <source>
        <dbReference type="Pfam" id="PF08544"/>
    </source>
</evidence>
<dbReference type="PIRSF" id="PIRSF010376">
    <property type="entry name" value="IspE"/>
    <property type="match status" value="1"/>
</dbReference>
<evidence type="ECO:0000256" key="8">
    <source>
        <dbReference type="ARBA" id="ARBA00032554"/>
    </source>
</evidence>
<feature type="domain" description="GHMP kinase C-terminal" evidence="11">
    <location>
        <begin position="236"/>
        <end position="295"/>
    </location>
</feature>
<dbReference type="HOGENOM" id="CLU_053057_1_1_0"/>
<evidence type="ECO:0000313" key="13">
    <source>
        <dbReference type="Proteomes" id="UP000002019"/>
    </source>
</evidence>
<comment type="pathway">
    <text evidence="9">Isoprenoid biosynthesis; isopentenyl diphosphate biosynthesis via DXP pathway; isopentenyl diphosphate from 1-deoxy-D-xylulose 5-phosphate: step 3/6.</text>
</comment>
<dbReference type="InterPro" id="IPR013750">
    <property type="entry name" value="GHMP_kinase_C_dom"/>
</dbReference>
<feature type="binding site" evidence="9">
    <location>
        <begin position="126"/>
        <end position="136"/>
    </location>
    <ligand>
        <name>ATP</name>
        <dbReference type="ChEBI" id="CHEBI:30616"/>
    </ligand>
</feature>
<dbReference type="InterPro" id="IPR036554">
    <property type="entry name" value="GHMP_kinase_C_sf"/>
</dbReference>
<dbReference type="SUPFAM" id="SSF54211">
    <property type="entry name" value="Ribosomal protein S5 domain 2-like"/>
    <property type="match status" value="1"/>
</dbReference>
<dbReference type="GO" id="GO:0019288">
    <property type="term" value="P:isopentenyl diphosphate biosynthetic process, methylerythritol 4-phosphate pathway"/>
    <property type="evidence" value="ECO:0007669"/>
    <property type="project" value="UniProtKB-UniRule"/>
</dbReference>
<comment type="similarity">
    <text evidence="1 9">Belongs to the GHMP kinase family. IspE subfamily.</text>
</comment>
<dbReference type="UniPathway" id="UPA00056">
    <property type="reaction ID" value="UER00094"/>
</dbReference>
<keyword evidence="13" id="KW-1185">Reference proteome</keyword>
<dbReference type="GO" id="GO:0016114">
    <property type="term" value="P:terpenoid biosynthetic process"/>
    <property type="evidence" value="ECO:0007669"/>
    <property type="project" value="UniProtKB-UniRule"/>
</dbReference>
<evidence type="ECO:0000256" key="2">
    <source>
        <dbReference type="ARBA" id="ARBA00012052"/>
    </source>
</evidence>
<dbReference type="EC" id="2.7.1.148" evidence="2 9"/>
<comment type="function">
    <text evidence="9">Catalyzes the phosphorylation of the position 2 hydroxy group of 4-diphosphocytidyl-2C-methyl-D-erythritol.</text>
</comment>
<accession>B0VJT9</accession>
<feature type="active site" evidence="9">
    <location>
        <position position="43"/>
    </location>
</feature>
<dbReference type="InterPro" id="IPR020568">
    <property type="entry name" value="Ribosomal_Su5_D2-typ_SF"/>
</dbReference>
<keyword evidence="4 9" id="KW-0808">Transferase</keyword>
<dbReference type="NCBIfam" id="TIGR00154">
    <property type="entry name" value="ispE"/>
    <property type="match status" value="1"/>
</dbReference>
<feature type="active site" evidence="9">
    <location>
        <position position="168"/>
    </location>
</feature>
<evidence type="ECO:0000256" key="7">
    <source>
        <dbReference type="ARBA" id="ARBA00022840"/>
    </source>
</evidence>
<organism evidence="12 13">
    <name type="scientific">Cloacimonas acidaminovorans (strain Evry)</name>
    <dbReference type="NCBI Taxonomy" id="459349"/>
    <lineage>
        <taxon>Bacteria</taxon>
        <taxon>Pseudomonadati</taxon>
        <taxon>Candidatus Cloacimonadota</taxon>
        <taxon>Candidatus Cloacimonadia</taxon>
        <taxon>Candidatus Cloacimonadales</taxon>
        <taxon>Candidatus Cloacimonadaceae</taxon>
        <taxon>Candidatus Cloacimonas</taxon>
    </lineage>
</organism>
<protein>
    <recommendedName>
        <fullName evidence="3 9">4-diphosphocytidyl-2-C-methyl-D-erythritol kinase</fullName>
        <shortName evidence="9">CMK</shortName>
        <ecNumber evidence="2 9">2.7.1.148</ecNumber>
    </recommendedName>
    <alternativeName>
        <fullName evidence="8 9">4-(cytidine-5'-diphospho)-2-C-methyl-D-erythritol kinase</fullName>
    </alternativeName>
</protein>
<dbReference type="Pfam" id="PF00288">
    <property type="entry name" value="GHMP_kinases_N"/>
    <property type="match status" value="1"/>
</dbReference>
<keyword evidence="9" id="KW-0414">Isoprene biosynthesis</keyword>
<dbReference type="Gene3D" id="3.30.230.10">
    <property type="match status" value="1"/>
</dbReference>
<dbReference type="GO" id="GO:0005524">
    <property type="term" value="F:ATP binding"/>
    <property type="evidence" value="ECO:0007669"/>
    <property type="project" value="UniProtKB-UniRule"/>
</dbReference>
<dbReference type="InterPro" id="IPR014721">
    <property type="entry name" value="Ribsml_uS5_D2-typ_fold_subgr"/>
</dbReference>
<evidence type="ECO:0000256" key="9">
    <source>
        <dbReference type="HAMAP-Rule" id="MF_00061"/>
    </source>
</evidence>
<dbReference type="SUPFAM" id="SSF55060">
    <property type="entry name" value="GHMP Kinase, C-terminal domain"/>
    <property type="match status" value="1"/>
</dbReference>
<dbReference type="Gene3D" id="3.30.70.890">
    <property type="entry name" value="GHMP kinase, C-terminal domain"/>
    <property type="match status" value="1"/>
</dbReference>
<evidence type="ECO:0000259" key="10">
    <source>
        <dbReference type="Pfam" id="PF00288"/>
    </source>
</evidence>
<dbReference type="InterPro" id="IPR004424">
    <property type="entry name" value="IspE"/>
</dbReference>
<sequence>MVSMFKSITVNRIITTITTITTIIMAKRCPKSKRGMLTASYAKINLFLELIGKLPNNYHQVNTILCSIDLFDLLNYELIESPEIILTCNIPSLISTSNLIYRVASYVKERFNVSSGIKIHLEKHIPISAGLGGGSSNAANCILALNEMWQLNLSKPQMHKIASQFGSDVNFFLEGGTAKGENRGEVITKLPSIFLNNILLVNPGIEISSAEAYKLAYLPKKQEQRKFDPSNLIGSCFNRLESGIRSAYPVIDEIINTIGSFGAKVAIMSGSGSTCLGIFDSKNDLKACRQYFNQKGFWTYTTKTRETS</sequence>
<comment type="catalytic activity">
    <reaction evidence="9">
        <text>4-CDP-2-C-methyl-D-erythritol + ATP = 4-CDP-2-C-methyl-D-erythritol 2-phosphate + ADP + H(+)</text>
        <dbReference type="Rhea" id="RHEA:18437"/>
        <dbReference type="ChEBI" id="CHEBI:15378"/>
        <dbReference type="ChEBI" id="CHEBI:30616"/>
        <dbReference type="ChEBI" id="CHEBI:57823"/>
        <dbReference type="ChEBI" id="CHEBI:57919"/>
        <dbReference type="ChEBI" id="CHEBI:456216"/>
        <dbReference type="EC" id="2.7.1.148"/>
    </reaction>
</comment>
<keyword evidence="6 9" id="KW-0418">Kinase</keyword>
<dbReference type="GO" id="GO:0050515">
    <property type="term" value="F:4-(cytidine 5'-diphospho)-2-C-methyl-D-erythritol kinase activity"/>
    <property type="evidence" value="ECO:0007669"/>
    <property type="project" value="UniProtKB-UniRule"/>
</dbReference>
<dbReference type="Pfam" id="PF08544">
    <property type="entry name" value="GHMP_kinases_C"/>
    <property type="match status" value="1"/>
</dbReference>
<dbReference type="eggNOG" id="COG1947">
    <property type="taxonomic scope" value="Bacteria"/>
</dbReference>
<dbReference type="InterPro" id="IPR006204">
    <property type="entry name" value="GHMP_kinase_N_dom"/>
</dbReference>
<evidence type="ECO:0000256" key="1">
    <source>
        <dbReference type="ARBA" id="ARBA00009684"/>
    </source>
</evidence>
<feature type="domain" description="GHMP kinase N-terminal" evidence="10">
    <location>
        <begin position="98"/>
        <end position="176"/>
    </location>
</feature>
<evidence type="ECO:0000313" key="12">
    <source>
        <dbReference type="EMBL" id="CAO80338.1"/>
    </source>
</evidence>
<dbReference type="STRING" id="459349.CLOAM0435"/>
<evidence type="ECO:0000256" key="3">
    <source>
        <dbReference type="ARBA" id="ARBA00017473"/>
    </source>
</evidence>
<evidence type="ECO:0000256" key="5">
    <source>
        <dbReference type="ARBA" id="ARBA00022741"/>
    </source>
</evidence>
<name>B0VJT9_CLOAI</name>
<dbReference type="EMBL" id="CU466930">
    <property type="protein sequence ID" value="CAO80338.1"/>
    <property type="molecule type" value="Genomic_DNA"/>
</dbReference>
<reference evidence="12 13" key="1">
    <citation type="journal article" date="2008" name="J. Bacteriol.">
        <title>'Candidatus Cloacamonas acidaminovorans': genome sequence reconstruction provides a first glimpse of a new bacterial division.</title>
        <authorList>
            <person name="Pelletier E."/>
            <person name="Kreimeyer A."/>
            <person name="Bocs S."/>
            <person name="Rouy Z."/>
            <person name="Gyapay G."/>
            <person name="Chouari R."/>
            <person name="Riviere D."/>
            <person name="Ganesan A."/>
            <person name="Daegelen P."/>
            <person name="Sghir A."/>
            <person name="Cohen G.N."/>
            <person name="Medigue C."/>
            <person name="Weissenbach J."/>
            <person name="Le Paslier D."/>
        </authorList>
    </citation>
    <scope>NUCLEOTIDE SEQUENCE [LARGE SCALE GENOMIC DNA]</scope>
    <source>
        <strain evidence="13">Evry</strain>
    </source>
</reference>
<proteinExistence type="inferred from homology"/>
<dbReference type="HAMAP" id="MF_00061">
    <property type="entry name" value="IspE"/>
    <property type="match status" value="1"/>
</dbReference>
<keyword evidence="7 9" id="KW-0067">ATP-binding</keyword>